<accession>A0A6A6QXZ6</accession>
<gene>
    <name evidence="2" type="ORF">BU16DRAFT_524997</name>
</gene>
<organism evidence="2 3">
    <name type="scientific">Lophium mytilinum</name>
    <dbReference type="NCBI Taxonomy" id="390894"/>
    <lineage>
        <taxon>Eukaryota</taxon>
        <taxon>Fungi</taxon>
        <taxon>Dikarya</taxon>
        <taxon>Ascomycota</taxon>
        <taxon>Pezizomycotina</taxon>
        <taxon>Dothideomycetes</taxon>
        <taxon>Pleosporomycetidae</taxon>
        <taxon>Mytilinidiales</taxon>
        <taxon>Mytilinidiaceae</taxon>
        <taxon>Lophium</taxon>
    </lineage>
</organism>
<reference evidence="2" key="1">
    <citation type="journal article" date="2020" name="Stud. Mycol.">
        <title>101 Dothideomycetes genomes: a test case for predicting lifestyles and emergence of pathogens.</title>
        <authorList>
            <person name="Haridas S."/>
            <person name="Albert R."/>
            <person name="Binder M."/>
            <person name="Bloem J."/>
            <person name="Labutti K."/>
            <person name="Salamov A."/>
            <person name="Andreopoulos B."/>
            <person name="Baker S."/>
            <person name="Barry K."/>
            <person name="Bills G."/>
            <person name="Bluhm B."/>
            <person name="Cannon C."/>
            <person name="Castanera R."/>
            <person name="Culley D."/>
            <person name="Daum C."/>
            <person name="Ezra D."/>
            <person name="Gonzalez J."/>
            <person name="Henrissat B."/>
            <person name="Kuo A."/>
            <person name="Liang C."/>
            <person name="Lipzen A."/>
            <person name="Lutzoni F."/>
            <person name="Magnuson J."/>
            <person name="Mondo S."/>
            <person name="Nolan M."/>
            <person name="Ohm R."/>
            <person name="Pangilinan J."/>
            <person name="Park H.-J."/>
            <person name="Ramirez L."/>
            <person name="Alfaro M."/>
            <person name="Sun H."/>
            <person name="Tritt A."/>
            <person name="Yoshinaga Y."/>
            <person name="Zwiers L.-H."/>
            <person name="Turgeon B."/>
            <person name="Goodwin S."/>
            <person name="Spatafora J."/>
            <person name="Crous P."/>
            <person name="Grigoriev I."/>
        </authorList>
    </citation>
    <scope>NUCLEOTIDE SEQUENCE</scope>
    <source>
        <strain evidence="2">CBS 269.34</strain>
    </source>
</reference>
<name>A0A6A6QXZ6_9PEZI</name>
<evidence type="ECO:0000256" key="1">
    <source>
        <dbReference type="SAM" id="Coils"/>
    </source>
</evidence>
<evidence type="ECO:0000313" key="2">
    <source>
        <dbReference type="EMBL" id="KAF2497301.1"/>
    </source>
</evidence>
<evidence type="ECO:0000313" key="3">
    <source>
        <dbReference type="Proteomes" id="UP000799750"/>
    </source>
</evidence>
<dbReference type="Proteomes" id="UP000799750">
    <property type="component" value="Unassembled WGS sequence"/>
</dbReference>
<keyword evidence="1" id="KW-0175">Coiled coil</keyword>
<dbReference type="AlphaFoldDB" id="A0A6A6QXZ6"/>
<keyword evidence="3" id="KW-1185">Reference proteome</keyword>
<sequence>MFDHNASRIGMNRTILSCPACRTTLEASQVQARSVDAPPSIPETAQFREYASRRDEILNLNAIVLAAARPADQALPENRISPEQLAVATRRLRQLEAEEAAQRHATQRQQIRTARELRMQQSASTVPMHIRFQIDSMHHAYRQTVSPTNTIYSTTLASHPGAQPILLRLLMGDGHAYFAWMNRSDTVGDVGSALFGVHWGWFGGEIHNLAPCLHYGGERLQWTDRLAAKGIGMGGLVKYE</sequence>
<feature type="coiled-coil region" evidence="1">
    <location>
        <begin position="85"/>
        <end position="117"/>
    </location>
</feature>
<proteinExistence type="predicted"/>
<dbReference type="EMBL" id="MU004186">
    <property type="protein sequence ID" value="KAF2497301.1"/>
    <property type="molecule type" value="Genomic_DNA"/>
</dbReference>
<protein>
    <submittedName>
        <fullName evidence="2">Uncharacterized protein</fullName>
    </submittedName>
</protein>